<comment type="caution">
    <text evidence="3">The sequence shown here is derived from an EMBL/GenBank/DDBJ whole genome shotgun (WGS) entry which is preliminary data.</text>
</comment>
<feature type="region of interest" description="Disordered" evidence="1">
    <location>
        <begin position="53"/>
        <end position="83"/>
    </location>
</feature>
<feature type="transmembrane region" description="Helical" evidence="2">
    <location>
        <begin position="129"/>
        <end position="152"/>
    </location>
</feature>
<evidence type="ECO:0000313" key="4">
    <source>
        <dbReference type="Proteomes" id="UP000298030"/>
    </source>
</evidence>
<sequence length="261" mass="28345">MSLSEPLDEPEDSRSKVPLWLPISAFIGTSVAIAIPVLMVRRQRQGMRAITRVGLNDSNAPPQPLRRRLVPPPPGSSSTSSDLRAKLVARASTPTNFPLKSESNHEERSPGLASLMSAMSQLTLSNGIFAAKAFAIATLLVAVSGGMLVLGVKAALGINEAREFGTKMRSFLWSIWPSLSNSIHRGPEGEEEQQESLRVAPRGVDENWNVEASETRLTRAYQEGGVSLWAQAALRELEAEARVERAKRAREVVEAEPKSTA</sequence>
<dbReference type="EMBL" id="QPFP01000029">
    <property type="protein sequence ID" value="TEB29123.1"/>
    <property type="molecule type" value="Genomic_DNA"/>
</dbReference>
<proteinExistence type="predicted"/>
<keyword evidence="2" id="KW-0472">Membrane</keyword>
<gene>
    <name evidence="3" type="ORF">FA13DRAFT_1735238</name>
</gene>
<accession>A0A4Y7T4L9</accession>
<keyword evidence="4" id="KW-1185">Reference proteome</keyword>
<name>A0A4Y7T4L9_COPMI</name>
<organism evidence="3 4">
    <name type="scientific">Coprinellus micaceus</name>
    <name type="common">Glistening ink-cap mushroom</name>
    <name type="synonym">Coprinus micaceus</name>
    <dbReference type="NCBI Taxonomy" id="71717"/>
    <lineage>
        <taxon>Eukaryota</taxon>
        <taxon>Fungi</taxon>
        <taxon>Dikarya</taxon>
        <taxon>Basidiomycota</taxon>
        <taxon>Agaricomycotina</taxon>
        <taxon>Agaricomycetes</taxon>
        <taxon>Agaricomycetidae</taxon>
        <taxon>Agaricales</taxon>
        <taxon>Agaricineae</taxon>
        <taxon>Psathyrellaceae</taxon>
        <taxon>Coprinellus</taxon>
    </lineage>
</organism>
<evidence type="ECO:0000313" key="3">
    <source>
        <dbReference type="EMBL" id="TEB29123.1"/>
    </source>
</evidence>
<evidence type="ECO:0000256" key="1">
    <source>
        <dbReference type="SAM" id="MobiDB-lite"/>
    </source>
</evidence>
<keyword evidence="2" id="KW-1133">Transmembrane helix</keyword>
<dbReference type="Proteomes" id="UP000298030">
    <property type="component" value="Unassembled WGS sequence"/>
</dbReference>
<dbReference type="OrthoDB" id="5346979at2759"/>
<keyword evidence="2" id="KW-0812">Transmembrane</keyword>
<feature type="transmembrane region" description="Helical" evidence="2">
    <location>
        <begin position="20"/>
        <end position="40"/>
    </location>
</feature>
<dbReference type="AlphaFoldDB" id="A0A4Y7T4L9"/>
<protein>
    <submittedName>
        <fullName evidence="3">Uncharacterized protein</fullName>
    </submittedName>
</protein>
<evidence type="ECO:0000256" key="2">
    <source>
        <dbReference type="SAM" id="Phobius"/>
    </source>
</evidence>
<reference evidence="3 4" key="1">
    <citation type="journal article" date="2019" name="Nat. Ecol. Evol.">
        <title>Megaphylogeny resolves global patterns of mushroom evolution.</title>
        <authorList>
            <person name="Varga T."/>
            <person name="Krizsan K."/>
            <person name="Foldi C."/>
            <person name="Dima B."/>
            <person name="Sanchez-Garcia M."/>
            <person name="Sanchez-Ramirez S."/>
            <person name="Szollosi G.J."/>
            <person name="Szarkandi J.G."/>
            <person name="Papp V."/>
            <person name="Albert L."/>
            <person name="Andreopoulos W."/>
            <person name="Angelini C."/>
            <person name="Antonin V."/>
            <person name="Barry K.W."/>
            <person name="Bougher N.L."/>
            <person name="Buchanan P."/>
            <person name="Buyck B."/>
            <person name="Bense V."/>
            <person name="Catcheside P."/>
            <person name="Chovatia M."/>
            <person name="Cooper J."/>
            <person name="Damon W."/>
            <person name="Desjardin D."/>
            <person name="Finy P."/>
            <person name="Geml J."/>
            <person name="Haridas S."/>
            <person name="Hughes K."/>
            <person name="Justo A."/>
            <person name="Karasinski D."/>
            <person name="Kautmanova I."/>
            <person name="Kiss B."/>
            <person name="Kocsube S."/>
            <person name="Kotiranta H."/>
            <person name="LaButti K.M."/>
            <person name="Lechner B.E."/>
            <person name="Liimatainen K."/>
            <person name="Lipzen A."/>
            <person name="Lukacs Z."/>
            <person name="Mihaltcheva S."/>
            <person name="Morgado L.N."/>
            <person name="Niskanen T."/>
            <person name="Noordeloos M.E."/>
            <person name="Ohm R.A."/>
            <person name="Ortiz-Santana B."/>
            <person name="Ovrebo C."/>
            <person name="Racz N."/>
            <person name="Riley R."/>
            <person name="Savchenko A."/>
            <person name="Shiryaev A."/>
            <person name="Soop K."/>
            <person name="Spirin V."/>
            <person name="Szebenyi C."/>
            <person name="Tomsovsky M."/>
            <person name="Tulloss R.E."/>
            <person name="Uehling J."/>
            <person name="Grigoriev I.V."/>
            <person name="Vagvolgyi C."/>
            <person name="Papp T."/>
            <person name="Martin F.M."/>
            <person name="Miettinen O."/>
            <person name="Hibbett D.S."/>
            <person name="Nagy L.G."/>
        </authorList>
    </citation>
    <scope>NUCLEOTIDE SEQUENCE [LARGE SCALE GENOMIC DNA]</scope>
    <source>
        <strain evidence="3 4">FP101781</strain>
    </source>
</reference>